<dbReference type="EMBL" id="JACGCI010000045">
    <property type="protein sequence ID" value="KAF6752299.1"/>
    <property type="molecule type" value="Genomic_DNA"/>
</dbReference>
<gene>
    <name evidence="3" type="ORF">DFP72DRAFT_905661</name>
</gene>
<reference evidence="3 4" key="1">
    <citation type="submission" date="2020-07" db="EMBL/GenBank/DDBJ databases">
        <title>Comparative genomics of pyrophilous fungi reveals a link between fire events and developmental genes.</title>
        <authorList>
            <consortium name="DOE Joint Genome Institute"/>
            <person name="Steindorff A.S."/>
            <person name="Carver A."/>
            <person name="Calhoun S."/>
            <person name="Stillman K."/>
            <person name="Liu H."/>
            <person name="Lipzen A."/>
            <person name="Pangilinan J."/>
            <person name="Labutti K."/>
            <person name="Bruns T.D."/>
            <person name="Grigoriev I.V."/>
        </authorList>
    </citation>
    <scope>NUCLEOTIDE SEQUENCE [LARGE SCALE GENOMIC DNA]</scope>
    <source>
        <strain evidence="3 4">CBS 144469</strain>
    </source>
</reference>
<name>A0A8H6M3Z3_9AGAR</name>
<evidence type="ECO:0000256" key="1">
    <source>
        <dbReference type="SAM" id="MobiDB-lite"/>
    </source>
</evidence>
<feature type="compositionally biased region" description="Basic and acidic residues" evidence="1">
    <location>
        <begin position="7"/>
        <end position="20"/>
    </location>
</feature>
<evidence type="ECO:0000313" key="4">
    <source>
        <dbReference type="Proteomes" id="UP000521943"/>
    </source>
</evidence>
<sequence>MPPGLDVNERQSHRLGRRAEPYTPRMAPTHRPSEAVTYPTVPPALPSKPTPFVAPTTQPPLDLTLFDAQAGPRFFCGSSNNTFSSVAITTVQGNMIKHGIDYDELRRAIAAEIRSSIPAMVRHSNKSALVLTDALGETLTIPWSFVPTYEELKRLLVNHFRGKLGEQRVQEGRYCIGRAEGPDDKLVVNAGDWVRIRDESEQLVMSMLIEQELDRELHRMCPKCGRTELGTYVDQGWHVWCVFSP</sequence>
<dbReference type="AlphaFoldDB" id="A0A8H6M3Z3"/>
<dbReference type="Proteomes" id="UP000521943">
    <property type="component" value="Unassembled WGS sequence"/>
</dbReference>
<accession>A0A8H6M3Z3</accession>
<dbReference type="InterPro" id="IPR054464">
    <property type="entry name" value="ULD_fung"/>
</dbReference>
<feature type="region of interest" description="Disordered" evidence="1">
    <location>
        <begin position="1"/>
        <end position="35"/>
    </location>
</feature>
<comment type="caution">
    <text evidence="3">The sequence shown here is derived from an EMBL/GenBank/DDBJ whole genome shotgun (WGS) entry which is preliminary data.</text>
</comment>
<feature type="domain" description="Ubiquitin-like" evidence="2">
    <location>
        <begin position="126"/>
        <end position="210"/>
    </location>
</feature>
<organism evidence="3 4">
    <name type="scientific">Ephemerocybe angulata</name>
    <dbReference type="NCBI Taxonomy" id="980116"/>
    <lineage>
        <taxon>Eukaryota</taxon>
        <taxon>Fungi</taxon>
        <taxon>Dikarya</taxon>
        <taxon>Basidiomycota</taxon>
        <taxon>Agaricomycotina</taxon>
        <taxon>Agaricomycetes</taxon>
        <taxon>Agaricomycetidae</taxon>
        <taxon>Agaricales</taxon>
        <taxon>Agaricineae</taxon>
        <taxon>Psathyrellaceae</taxon>
        <taxon>Ephemerocybe</taxon>
    </lineage>
</organism>
<keyword evidence="4" id="KW-1185">Reference proteome</keyword>
<protein>
    <recommendedName>
        <fullName evidence="2">Ubiquitin-like domain-containing protein</fullName>
    </recommendedName>
</protein>
<dbReference type="Pfam" id="PF22893">
    <property type="entry name" value="ULD_2"/>
    <property type="match status" value="1"/>
</dbReference>
<evidence type="ECO:0000313" key="3">
    <source>
        <dbReference type="EMBL" id="KAF6752299.1"/>
    </source>
</evidence>
<dbReference type="OrthoDB" id="3271094at2759"/>
<evidence type="ECO:0000259" key="2">
    <source>
        <dbReference type="Pfam" id="PF22893"/>
    </source>
</evidence>
<proteinExistence type="predicted"/>